<evidence type="ECO:0000313" key="10">
    <source>
        <dbReference type="Proteomes" id="UP000199322"/>
    </source>
</evidence>
<organism evidence="9 10">
    <name type="scientific">Geotoga petraea</name>
    <dbReference type="NCBI Taxonomy" id="28234"/>
    <lineage>
        <taxon>Bacteria</taxon>
        <taxon>Thermotogati</taxon>
        <taxon>Thermotogota</taxon>
        <taxon>Thermotogae</taxon>
        <taxon>Petrotogales</taxon>
        <taxon>Petrotogaceae</taxon>
        <taxon>Geotoga</taxon>
    </lineage>
</organism>
<feature type="domain" description="Polymerase/histidinol phosphatase N-terminal" evidence="8">
    <location>
        <begin position="133"/>
        <end position="200"/>
    </location>
</feature>
<dbReference type="CDD" id="cd07435">
    <property type="entry name" value="PHP_PolIIIA_POLC"/>
    <property type="match status" value="1"/>
</dbReference>
<dbReference type="Gene3D" id="3.20.20.140">
    <property type="entry name" value="Metal-dependent hydrolases"/>
    <property type="match status" value="1"/>
</dbReference>
<evidence type="ECO:0000256" key="7">
    <source>
        <dbReference type="HAMAP-Rule" id="MF_00356"/>
    </source>
</evidence>
<dbReference type="InterPro" id="IPR003141">
    <property type="entry name" value="Pol/His_phosphatase_N"/>
</dbReference>
<dbReference type="SUPFAM" id="SSF160975">
    <property type="entry name" value="AF1531-like"/>
    <property type="match status" value="1"/>
</dbReference>
<dbReference type="Pfam" id="PF14579">
    <property type="entry name" value="HHH_6"/>
    <property type="match status" value="1"/>
</dbReference>
<evidence type="ECO:0000256" key="1">
    <source>
        <dbReference type="ARBA" id="ARBA00022679"/>
    </source>
</evidence>
<accession>A0A1G6K3I8</accession>
<dbReference type="InterPro" id="IPR044923">
    <property type="entry name" value="PolC_middle_finger_sf"/>
</dbReference>
<dbReference type="PANTHER" id="PTHR32294:SF5">
    <property type="entry name" value="DNA POLYMERASE III POLC-TYPE"/>
    <property type="match status" value="1"/>
</dbReference>
<dbReference type="InterPro" id="IPR004013">
    <property type="entry name" value="PHP_dom"/>
</dbReference>
<dbReference type="InterPro" id="IPR016195">
    <property type="entry name" value="Pol/histidinol_Pase-like"/>
</dbReference>
<evidence type="ECO:0000313" key="9">
    <source>
        <dbReference type="EMBL" id="SDC25622.1"/>
    </source>
</evidence>
<comment type="function">
    <text evidence="7">Required for replicative DNA synthesis. This DNA polymerase also exhibits 3' to 5' exonuclease activity.</text>
</comment>
<keyword evidence="7" id="KW-0378">Hydrolase</keyword>
<evidence type="ECO:0000259" key="8">
    <source>
        <dbReference type="SMART" id="SM00481"/>
    </source>
</evidence>
<keyword evidence="7" id="KW-0540">Nuclease</keyword>
<keyword evidence="10" id="KW-1185">Reference proteome</keyword>
<dbReference type="GO" id="GO:0005737">
    <property type="term" value="C:cytoplasm"/>
    <property type="evidence" value="ECO:0007669"/>
    <property type="project" value="UniProtKB-SubCell"/>
</dbReference>
<dbReference type="InterPro" id="IPR004805">
    <property type="entry name" value="DnaE2/DnaE/PolC"/>
</dbReference>
<dbReference type="GO" id="GO:0003677">
    <property type="term" value="F:DNA binding"/>
    <property type="evidence" value="ECO:0007669"/>
    <property type="project" value="UniProtKB-UniRule"/>
</dbReference>
<dbReference type="InterPro" id="IPR040982">
    <property type="entry name" value="DNA_pol3_finger"/>
</dbReference>
<dbReference type="GO" id="GO:0006261">
    <property type="term" value="P:DNA-templated DNA replication"/>
    <property type="evidence" value="ECO:0007669"/>
    <property type="project" value="UniProtKB-UniRule"/>
</dbReference>
<evidence type="ECO:0000256" key="4">
    <source>
        <dbReference type="ARBA" id="ARBA00022839"/>
    </source>
</evidence>
<dbReference type="EMBL" id="FMYV01000002">
    <property type="protein sequence ID" value="SDC25622.1"/>
    <property type="molecule type" value="Genomic_DNA"/>
</dbReference>
<keyword evidence="5 7" id="KW-0239">DNA-directed DNA polymerase</keyword>
<reference evidence="9 10" key="1">
    <citation type="submission" date="2016-10" db="EMBL/GenBank/DDBJ databases">
        <authorList>
            <person name="de Groot N.N."/>
        </authorList>
    </citation>
    <scope>NUCLEOTIDE SEQUENCE [LARGE SCALE GENOMIC DNA]</scope>
    <source>
        <strain evidence="9 10">WG14</strain>
    </source>
</reference>
<proteinExistence type="inferred from homology"/>
<dbReference type="Gene3D" id="1.10.150.870">
    <property type="match status" value="1"/>
</dbReference>
<name>A0A1G6K3I8_9BACT</name>
<dbReference type="Gene3D" id="1.10.150.700">
    <property type="entry name" value="PolC, middle finger domain"/>
    <property type="match status" value="2"/>
</dbReference>
<dbReference type="InterPro" id="IPR011708">
    <property type="entry name" value="DNA_pol3_alpha_NTPase_dom"/>
</dbReference>
<sequence>MLNYFFLLKFLYFSCIIIHKYKGGVFMKKDKILSVKKALKYRLTKQYISLYGKIFLIDEDDKKDYTQVFITDNEDAVILKIFEKNLPYKKYDIIKAEGYFEFDDINGDYSFSVIAHKEYFNFEKKDSSIEKRVELHLHSKLSEQDSIVDIEELLKTLKYWGHTHVAITDHESVQNIPVFWNLSKRYDIKPVFGAELTVFEPFLNDFFHITVLVKNKSGLKNLYKIISKSHMNLNDRNPVINAQDIEKYREGMYIGSACTKNILMYFYLKQEEEMFLKKVKFFDYIEIQPLDAKEDDRVTKEKLKEFYLKITEAAENENIPVILTGNVHYIYEKDKEIHNALQKGTETLKKFNKIYNSKRYLKTTEEMIQSGIEIFGKRGKAKKIAVRNVKKLVDSIENISPLDNKLHAPKIKDENLKLRNLAYQKAKKIYGENLHPIIEDRIEKELNPIIQNGYAIIFLLAREMILKSKEDGYPVGSRGSVGSSLIAFILGISEVNPLPPHYYCKCGYVDFVDNLNICGFDLERKKCPKCGKDLKSDGHNIRFEIFMGFEGKKIPDIDINFSGEYQTKIHRYLEEKFGREHCFKAGTINTIAKRSALKFSEKYLKKEGHIAKIFYYAEKLNGVKMTTGQHTSAMIIIPQENEINDFTPYQYSANDKEKGILTTHFDYEALENDLLKIDALAHDAPTFLKKLKDLTGINYENLPMNDKDVLELFSSLKPLKINLDEIEVEIGTLGIPEVWTPFAHRMLSETKPKSFYDLARTSSLSHGTNIWFNNARELVLKKQVSVNQVVSCRDDILLTLEHYGIESKKAFNIMEKVRKGKKLTEEELNLLTSKKVPKWYIESLIKIKYLFPRSHAVAYMFMAYKIAFYKLYYRLEFYSVYFSVRAKIFDIDTIFNEELMMKKIEELSDISYKHDFEKFLTYSVLRTAYEMKKQGYYFLPPDIYKSHITDFVIEGKNLRIPLTKIPNIGIKGAENIFKEREKKFISIEDFKKRTKISKRIIEKLKTTGFFKNMPEKSQIPLF</sequence>
<comment type="catalytic activity">
    <reaction evidence="6 7">
        <text>DNA(n) + a 2'-deoxyribonucleoside 5'-triphosphate = DNA(n+1) + diphosphate</text>
        <dbReference type="Rhea" id="RHEA:22508"/>
        <dbReference type="Rhea" id="RHEA-COMP:17339"/>
        <dbReference type="Rhea" id="RHEA-COMP:17340"/>
        <dbReference type="ChEBI" id="CHEBI:33019"/>
        <dbReference type="ChEBI" id="CHEBI:61560"/>
        <dbReference type="ChEBI" id="CHEBI:173112"/>
        <dbReference type="EC" id="2.7.7.7"/>
    </reaction>
</comment>
<dbReference type="SMART" id="SM00481">
    <property type="entry name" value="POLIIIAc"/>
    <property type="match status" value="1"/>
</dbReference>
<keyword evidence="7" id="KW-0963">Cytoplasm</keyword>
<gene>
    <name evidence="7" type="primary">polC</name>
    <name evidence="9" type="ORF">SAMN04488588_0729</name>
</gene>
<dbReference type="GO" id="GO:0003887">
    <property type="term" value="F:DNA-directed DNA polymerase activity"/>
    <property type="evidence" value="ECO:0007669"/>
    <property type="project" value="UniProtKB-UniRule"/>
</dbReference>
<dbReference type="InterPro" id="IPR006308">
    <property type="entry name" value="Pol_III_a_PolC-type_gram_pos"/>
</dbReference>
<comment type="subcellular location">
    <subcellularLocation>
        <location evidence="7">Cytoplasm</location>
    </subcellularLocation>
</comment>
<evidence type="ECO:0000256" key="6">
    <source>
        <dbReference type="ARBA" id="ARBA00049244"/>
    </source>
</evidence>
<dbReference type="STRING" id="28234.SAMN04488588_0729"/>
<evidence type="ECO:0000256" key="5">
    <source>
        <dbReference type="ARBA" id="ARBA00022932"/>
    </source>
</evidence>
<keyword evidence="4 7" id="KW-0269">Exonuclease</keyword>
<dbReference type="AlphaFoldDB" id="A0A1G6K3I8"/>
<dbReference type="SUPFAM" id="SSF89550">
    <property type="entry name" value="PHP domain-like"/>
    <property type="match status" value="1"/>
</dbReference>
<dbReference type="GO" id="GO:0008408">
    <property type="term" value="F:3'-5' exonuclease activity"/>
    <property type="evidence" value="ECO:0007669"/>
    <property type="project" value="UniProtKB-UniRule"/>
</dbReference>
<dbReference type="InterPro" id="IPR029460">
    <property type="entry name" value="DNAPol_HHH"/>
</dbReference>
<evidence type="ECO:0000256" key="2">
    <source>
        <dbReference type="ARBA" id="ARBA00022695"/>
    </source>
</evidence>
<dbReference type="Proteomes" id="UP000199322">
    <property type="component" value="Unassembled WGS sequence"/>
</dbReference>
<dbReference type="Pfam" id="PF02811">
    <property type="entry name" value="PHP"/>
    <property type="match status" value="1"/>
</dbReference>
<dbReference type="Gene3D" id="3.30.1900.20">
    <property type="match status" value="1"/>
</dbReference>
<dbReference type="Pfam" id="PF17657">
    <property type="entry name" value="DNA_pol3_finger"/>
    <property type="match status" value="1"/>
</dbReference>
<keyword evidence="1 7" id="KW-0808">Transferase</keyword>
<keyword evidence="3 7" id="KW-0235">DNA replication</keyword>
<dbReference type="Pfam" id="PF07733">
    <property type="entry name" value="DNA_pol3_alpha"/>
    <property type="match status" value="1"/>
</dbReference>
<dbReference type="EC" id="2.7.7.7" evidence="7"/>
<evidence type="ECO:0000256" key="3">
    <source>
        <dbReference type="ARBA" id="ARBA00022705"/>
    </source>
</evidence>
<comment type="similarity">
    <text evidence="7">Belongs to the DNA polymerase type-C family. PolC subfamily.</text>
</comment>
<dbReference type="HAMAP" id="MF_00356">
    <property type="entry name" value="DNApol_PolC"/>
    <property type="match status" value="1"/>
</dbReference>
<dbReference type="PANTHER" id="PTHR32294">
    <property type="entry name" value="DNA POLYMERASE III SUBUNIT ALPHA"/>
    <property type="match status" value="1"/>
</dbReference>
<protein>
    <recommendedName>
        <fullName evidence="7">DNA polymerase III PolC-type</fullName>
        <shortName evidence="7">PolIII</shortName>
        <ecNumber evidence="7">2.7.7.7</ecNumber>
    </recommendedName>
</protein>
<dbReference type="NCBIfam" id="NF001688">
    <property type="entry name" value="PRK00448.1"/>
    <property type="match status" value="1"/>
</dbReference>
<keyword evidence="2 7" id="KW-0548">Nucleotidyltransferase</keyword>